<dbReference type="Proteomes" id="UP000053875">
    <property type="component" value="Unassembled WGS sequence"/>
</dbReference>
<reference evidence="9 10" key="1">
    <citation type="submission" date="2014-04" db="EMBL/GenBank/DDBJ databases">
        <title>Genome evolution of avian class.</title>
        <authorList>
            <person name="Zhang G."/>
            <person name="Li C."/>
        </authorList>
    </citation>
    <scope>NUCLEOTIDE SEQUENCE [LARGE SCALE GENOMIC DNA]</scope>
    <source>
        <strain evidence="9">BGI_N307</strain>
    </source>
</reference>
<accession>A0A093GIA6</accession>
<dbReference type="GO" id="GO:0005634">
    <property type="term" value="C:nucleus"/>
    <property type="evidence" value="ECO:0007669"/>
    <property type="project" value="UniProtKB-SubCell"/>
</dbReference>
<evidence type="ECO:0000256" key="1">
    <source>
        <dbReference type="ARBA" id="ARBA00004123"/>
    </source>
</evidence>
<keyword evidence="6" id="KW-0539">Nucleus</keyword>
<keyword evidence="3" id="KW-0677">Repeat</keyword>
<evidence type="ECO:0000313" key="10">
    <source>
        <dbReference type="Proteomes" id="UP000053875"/>
    </source>
</evidence>
<feature type="domain" description="C2H2-type" evidence="8">
    <location>
        <begin position="27"/>
        <end position="48"/>
    </location>
</feature>
<feature type="non-terminal residue" evidence="9">
    <location>
        <position position="48"/>
    </location>
</feature>
<evidence type="ECO:0000256" key="5">
    <source>
        <dbReference type="ARBA" id="ARBA00022833"/>
    </source>
</evidence>
<keyword evidence="2" id="KW-0479">Metal-binding</keyword>
<dbReference type="PROSITE" id="PS50157">
    <property type="entry name" value="ZINC_FINGER_C2H2_2"/>
    <property type="match status" value="2"/>
</dbReference>
<sequence>CADCGKRFLVKGELTQHRHVHTGERPFTCADCSKSFSCSSSLTLHRHR</sequence>
<keyword evidence="10" id="KW-1185">Reference proteome</keyword>
<dbReference type="FunFam" id="3.30.160.60:FF:000690">
    <property type="entry name" value="Zinc finger protein 354C"/>
    <property type="match status" value="1"/>
</dbReference>
<evidence type="ECO:0000256" key="4">
    <source>
        <dbReference type="ARBA" id="ARBA00022771"/>
    </source>
</evidence>
<evidence type="ECO:0000313" key="9">
    <source>
        <dbReference type="EMBL" id="KFV69985.1"/>
    </source>
</evidence>
<evidence type="ECO:0000256" key="2">
    <source>
        <dbReference type="ARBA" id="ARBA00022723"/>
    </source>
</evidence>
<dbReference type="PANTHER" id="PTHR23234:SF8">
    <property type="entry name" value="C2H2-TYPE DOMAIN-CONTAINING PROTEIN"/>
    <property type="match status" value="1"/>
</dbReference>
<dbReference type="EMBL" id="KL216513">
    <property type="protein sequence ID" value="KFV69985.1"/>
    <property type="molecule type" value="Genomic_DNA"/>
</dbReference>
<keyword evidence="5" id="KW-0862">Zinc</keyword>
<dbReference type="FunFam" id="3.30.160.60:FF:000446">
    <property type="entry name" value="Zinc finger protein"/>
    <property type="match status" value="1"/>
</dbReference>
<proteinExistence type="predicted"/>
<dbReference type="InterPro" id="IPR050758">
    <property type="entry name" value="Znf_C2H2-type"/>
</dbReference>
<comment type="subcellular location">
    <subcellularLocation>
        <location evidence="1">Nucleus</location>
    </subcellularLocation>
</comment>
<name>A0A093GIA6_DRYPU</name>
<protein>
    <submittedName>
        <fullName evidence="9">Zinc finger protein 3</fullName>
    </submittedName>
</protein>
<dbReference type="Pfam" id="PF00096">
    <property type="entry name" value="zf-C2H2"/>
    <property type="match status" value="1"/>
</dbReference>
<dbReference type="PANTHER" id="PTHR23234">
    <property type="entry name" value="ZNF44 PROTEIN"/>
    <property type="match status" value="1"/>
</dbReference>
<keyword evidence="4 7" id="KW-0863">Zinc-finger</keyword>
<evidence type="ECO:0000256" key="3">
    <source>
        <dbReference type="ARBA" id="ARBA00022737"/>
    </source>
</evidence>
<feature type="domain" description="C2H2-type" evidence="8">
    <location>
        <begin position="1"/>
        <end position="26"/>
    </location>
</feature>
<feature type="non-terminal residue" evidence="9">
    <location>
        <position position="1"/>
    </location>
</feature>
<dbReference type="SUPFAM" id="SSF57667">
    <property type="entry name" value="beta-beta-alpha zinc fingers"/>
    <property type="match status" value="1"/>
</dbReference>
<dbReference type="AlphaFoldDB" id="A0A093GIA6"/>
<organism evidence="9 10">
    <name type="scientific">Dryobates pubescens</name>
    <name type="common">Downy woodpecker</name>
    <name type="synonym">Picoides pubescens</name>
    <dbReference type="NCBI Taxonomy" id="118200"/>
    <lineage>
        <taxon>Eukaryota</taxon>
        <taxon>Metazoa</taxon>
        <taxon>Chordata</taxon>
        <taxon>Craniata</taxon>
        <taxon>Vertebrata</taxon>
        <taxon>Euteleostomi</taxon>
        <taxon>Archelosauria</taxon>
        <taxon>Archosauria</taxon>
        <taxon>Dinosauria</taxon>
        <taxon>Saurischia</taxon>
        <taxon>Theropoda</taxon>
        <taxon>Coelurosauria</taxon>
        <taxon>Aves</taxon>
        <taxon>Neognathae</taxon>
        <taxon>Neoaves</taxon>
        <taxon>Telluraves</taxon>
        <taxon>Coraciimorphae</taxon>
        <taxon>Piciformes</taxon>
        <taxon>Picidae</taxon>
        <taxon>Dryobates</taxon>
    </lineage>
</organism>
<dbReference type="InterPro" id="IPR013087">
    <property type="entry name" value="Znf_C2H2_type"/>
</dbReference>
<dbReference type="PROSITE" id="PS00028">
    <property type="entry name" value="ZINC_FINGER_C2H2_1"/>
    <property type="match status" value="1"/>
</dbReference>
<dbReference type="GO" id="GO:0008270">
    <property type="term" value="F:zinc ion binding"/>
    <property type="evidence" value="ECO:0007669"/>
    <property type="project" value="UniProtKB-KW"/>
</dbReference>
<dbReference type="InterPro" id="IPR036236">
    <property type="entry name" value="Znf_C2H2_sf"/>
</dbReference>
<evidence type="ECO:0000259" key="8">
    <source>
        <dbReference type="PROSITE" id="PS50157"/>
    </source>
</evidence>
<gene>
    <name evidence="9" type="ORF">N307_03484</name>
</gene>
<evidence type="ECO:0000256" key="6">
    <source>
        <dbReference type="ARBA" id="ARBA00023242"/>
    </source>
</evidence>
<dbReference type="STRING" id="118200.A0A093GIA6"/>
<dbReference type="Gene3D" id="3.30.160.60">
    <property type="entry name" value="Classic Zinc Finger"/>
    <property type="match status" value="2"/>
</dbReference>
<evidence type="ECO:0000256" key="7">
    <source>
        <dbReference type="PROSITE-ProRule" id="PRU00042"/>
    </source>
</evidence>